<dbReference type="Gene3D" id="3.40.50.720">
    <property type="entry name" value="NAD(P)-binding Rossmann-like Domain"/>
    <property type="match status" value="1"/>
</dbReference>
<dbReference type="InterPro" id="IPR009081">
    <property type="entry name" value="PP-bd_ACP"/>
</dbReference>
<dbReference type="InterPro" id="IPR049552">
    <property type="entry name" value="PKS_DH_N"/>
</dbReference>
<dbReference type="InterPro" id="IPR049551">
    <property type="entry name" value="PKS_DH_C"/>
</dbReference>
<evidence type="ECO:0000313" key="8">
    <source>
        <dbReference type="Proteomes" id="UP001156441"/>
    </source>
</evidence>
<dbReference type="InterPro" id="IPR042104">
    <property type="entry name" value="PKS_dehydratase_sf"/>
</dbReference>
<dbReference type="InterPro" id="IPR020807">
    <property type="entry name" value="PKS_DH"/>
</dbReference>
<dbReference type="SUPFAM" id="SSF51735">
    <property type="entry name" value="NAD(P)-binding Rossmann-fold domains"/>
    <property type="match status" value="2"/>
</dbReference>
<evidence type="ECO:0000256" key="2">
    <source>
        <dbReference type="ARBA" id="ARBA00022553"/>
    </source>
</evidence>
<dbReference type="Gene3D" id="1.10.1200.10">
    <property type="entry name" value="ACP-like"/>
    <property type="match status" value="1"/>
</dbReference>
<dbReference type="SMART" id="SM00822">
    <property type="entry name" value="PKS_KR"/>
    <property type="match status" value="1"/>
</dbReference>
<protein>
    <submittedName>
        <fullName evidence="7">SDR family NAD(P)-dependent oxidoreductase</fullName>
    </submittedName>
</protein>
<evidence type="ECO:0000256" key="1">
    <source>
        <dbReference type="ARBA" id="ARBA00022450"/>
    </source>
</evidence>
<dbReference type="Pfam" id="PF00550">
    <property type="entry name" value="PP-binding"/>
    <property type="match status" value="1"/>
</dbReference>
<dbReference type="InterPro" id="IPR049900">
    <property type="entry name" value="PKS_mFAS_DH"/>
</dbReference>
<dbReference type="InterPro" id="IPR057326">
    <property type="entry name" value="KR_dom"/>
</dbReference>
<feature type="active site" description="Proton acceptor; for dehydratase activity" evidence="4">
    <location>
        <position position="76"/>
    </location>
</feature>
<evidence type="ECO:0000259" key="5">
    <source>
        <dbReference type="PROSITE" id="PS50075"/>
    </source>
</evidence>
<dbReference type="Pfam" id="PF08659">
    <property type="entry name" value="KR"/>
    <property type="match status" value="1"/>
</dbReference>
<dbReference type="InterPro" id="IPR006162">
    <property type="entry name" value="Ppantetheine_attach_site"/>
</dbReference>
<dbReference type="PROSITE" id="PS52019">
    <property type="entry name" value="PKS_MFAS_DH"/>
    <property type="match status" value="1"/>
</dbReference>
<feature type="region of interest" description="N-terminal hotdog fold" evidence="4">
    <location>
        <begin position="45"/>
        <end position="166"/>
    </location>
</feature>
<evidence type="ECO:0000256" key="3">
    <source>
        <dbReference type="ARBA" id="ARBA00022679"/>
    </source>
</evidence>
<comment type="caution">
    <text evidence="7">The sequence shown here is derived from an EMBL/GenBank/DDBJ whole genome shotgun (WGS) entry which is preliminary data.</text>
</comment>
<dbReference type="CDD" id="cd08956">
    <property type="entry name" value="KR_3_FAS_SDR_x"/>
    <property type="match status" value="1"/>
</dbReference>
<dbReference type="EMBL" id="JAFFZE010000041">
    <property type="protein sequence ID" value="MCT2588330.1"/>
    <property type="molecule type" value="Genomic_DNA"/>
</dbReference>
<dbReference type="SMART" id="SM00823">
    <property type="entry name" value="PKS_PP"/>
    <property type="match status" value="1"/>
</dbReference>
<dbReference type="Gene3D" id="3.10.129.110">
    <property type="entry name" value="Polyketide synthase dehydratase"/>
    <property type="match status" value="1"/>
</dbReference>
<dbReference type="PROSITE" id="PS00012">
    <property type="entry name" value="PHOSPHOPANTETHEINE"/>
    <property type="match status" value="1"/>
</dbReference>
<dbReference type="PANTHER" id="PTHR43775">
    <property type="entry name" value="FATTY ACID SYNTHASE"/>
    <property type="match status" value="1"/>
</dbReference>
<dbReference type="InterPro" id="IPR050091">
    <property type="entry name" value="PKS_NRPS_Biosynth_Enz"/>
</dbReference>
<keyword evidence="1" id="KW-0596">Phosphopantetheine</keyword>
<feature type="domain" description="Carrier" evidence="5">
    <location>
        <begin position="738"/>
        <end position="814"/>
    </location>
</feature>
<keyword evidence="8" id="KW-1185">Reference proteome</keyword>
<dbReference type="SUPFAM" id="SSF47336">
    <property type="entry name" value="ACP-like"/>
    <property type="match status" value="1"/>
</dbReference>
<dbReference type="InterPro" id="IPR013968">
    <property type="entry name" value="PKS_KR"/>
</dbReference>
<proteinExistence type="predicted"/>
<sequence>HRDNGTLTTFLRNTTHTPTTTWPTTPTTLDLPTYAFHRQRFWVNPPRATESVRLATGGRVFTSHWSVRDRPWLADHAVFGRTVVAGAMLVESAAATGARVGCPVVRELTLEAPLVLGDDTEATVQVWVAEPDENGQCAVTIHSTHGDDQDWVRHATGVLAGAAEPVTAEPVWPPENAEPVSLDGFYDSLAGRGFGYGPAFQGLRAAWRRGDDVFAEVTPLENAGFLVHPATVDAAFHAALGADVVLPFSWSGVQLHGSPADVVRVRLSRLDADTVRMVATDSAGNPVMSVDSLTARPISREQLAAVHPEPVYEVSWVDADPIGPVGTVEVLGEGRYPDLRALLSDVEAGAVLPEWVVHPVVPSAEGTVPARVRKNTTGVLALLQDWLDRPELAHSRLVISIDADLTLAPIAGLVRSARSEHPDRFVLVEGAHTTAKLHAALATGEPEVAIREGRARVPRLVRTTPTPAQVFDGDGTVLVTGGLTGLGALTARHLVTRHGVRHLVLTSRRGSDTPGASELVAELVEAGASVRVEACDVTDRDALAALLSTVDPPLQGVIHSAGALDDAVVTALDPERLDRVLAPKVDAAWHLHELVPEVRAFVLYSSVAGVLGGPGQANYAAANTFLDALAHQRADATSLAWGYWAEGTELTGHLSEADQNRLAGNGVRPMDTATVLRHLDATLAGNGAHYCPTSLDVTGLSPDVTPPILHRLLPATAKRGTRAPVSLRVQLDGIPAGQHHRHVEELVLTTTAGILGRRDGIRPGTPFKSLGFDSLMAIQLRNGLGQATGLSLPATLVFDHPTPEAVATHLLAQLQPAAEPAPVEDHEELLEIDDMDAEALVARALSADRGGLLA</sequence>
<evidence type="ECO:0000313" key="7">
    <source>
        <dbReference type="EMBL" id="MCT2588330.1"/>
    </source>
</evidence>
<evidence type="ECO:0000259" key="6">
    <source>
        <dbReference type="PROSITE" id="PS52019"/>
    </source>
</evidence>
<dbReference type="Pfam" id="PF14765">
    <property type="entry name" value="PS-DH"/>
    <property type="match status" value="1"/>
</dbReference>
<dbReference type="PROSITE" id="PS50075">
    <property type="entry name" value="CARRIER"/>
    <property type="match status" value="1"/>
</dbReference>
<name>A0ABT2JKC4_9PSEU</name>
<dbReference type="Pfam" id="PF21089">
    <property type="entry name" value="PKS_DH_N"/>
    <property type="match status" value="1"/>
</dbReference>
<organism evidence="7 8">
    <name type="scientific">Actinophytocola gossypii</name>
    <dbReference type="NCBI Taxonomy" id="2812003"/>
    <lineage>
        <taxon>Bacteria</taxon>
        <taxon>Bacillati</taxon>
        <taxon>Actinomycetota</taxon>
        <taxon>Actinomycetes</taxon>
        <taxon>Pseudonocardiales</taxon>
        <taxon>Pseudonocardiaceae</taxon>
    </lineage>
</organism>
<accession>A0ABT2JKC4</accession>
<dbReference type="Proteomes" id="UP001156441">
    <property type="component" value="Unassembled WGS sequence"/>
</dbReference>
<reference evidence="7 8" key="1">
    <citation type="submission" date="2021-02" db="EMBL/GenBank/DDBJ databases">
        <title>Actinophytocola xerophila sp. nov., isolated from soil of cotton cropping field.</title>
        <authorList>
            <person name="Huang R."/>
            <person name="Chen X."/>
            <person name="Ge X."/>
            <person name="Liu W."/>
        </authorList>
    </citation>
    <scope>NUCLEOTIDE SEQUENCE [LARGE SCALE GENOMIC DNA]</scope>
    <source>
        <strain evidence="7 8">S1-96</strain>
    </source>
</reference>
<dbReference type="PANTHER" id="PTHR43775:SF51">
    <property type="entry name" value="INACTIVE PHENOLPHTHIOCEROL SYNTHESIS POLYKETIDE SYNTHASE TYPE I PKS1-RELATED"/>
    <property type="match status" value="1"/>
</dbReference>
<gene>
    <name evidence="7" type="ORF">JT362_35015</name>
</gene>
<dbReference type="RefSeq" id="WP_260196299.1">
    <property type="nucleotide sequence ID" value="NZ_JAFFZE010000041.1"/>
</dbReference>
<dbReference type="InterPro" id="IPR036291">
    <property type="entry name" value="NAD(P)-bd_dom_sf"/>
</dbReference>
<dbReference type="InterPro" id="IPR020806">
    <property type="entry name" value="PKS_PP-bd"/>
</dbReference>
<dbReference type="SMART" id="SM01294">
    <property type="entry name" value="PKS_PP_betabranch"/>
    <property type="match status" value="1"/>
</dbReference>
<feature type="active site" description="Proton donor; for dehydratase activity" evidence="4">
    <location>
        <position position="233"/>
    </location>
</feature>
<feature type="non-terminal residue" evidence="7">
    <location>
        <position position="1"/>
    </location>
</feature>
<keyword evidence="2" id="KW-0597">Phosphoprotein</keyword>
<feature type="domain" description="PKS/mFAS DH" evidence="6">
    <location>
        <begin position="45"/>
        <end position="304"/>
    </location>
</feature>
<feature type="region of interest" description="C-terminal hotdog fold" evidence="4">
    <location>
        <begin position="177"/>
        <end position="304"/>
    </location>
</feature>
<dbReference type="InterPro" id="IPR036736">
    <property type="entry name" value="ACP-like_sf"/>
</dbReference>
<evidence type="ECO:0000256" key="4">
    <source>
        <dbReference type="PROSITE-ProRule" id="PRU01363"/>
    </source>
</evidence>
<dbReference type="SMART" id="SM00826">
    <property type="entry name" value="PKS_DH"/>
    <property type="match status" value="1"/>
</dbReference>
<keyword evidence="3" id="KW-0808">Transferase</keyword>